<keyword evidence="5" id="KW-1185">Reference proteome</keyword>
<proteinExistence type="inferred from homology"/>
<dbReference type="AlphaFoldDB" id="A0AAJ0IBA7"/>
<comment type="similarity">
    <text evidence="1">Belongs to the saccharopine dehydrogenase family.</text>
</comment>
<dbReference type="GO" id="GO:0005811">
    <property type="term" value="C:lipid droplet"/>
    <property type="evidence" value="ECO:0007669"/>
    <property type="project" value="TreeGrafter"/>
</dbReference>
<dbReference type="GO" id="GO:0009247">
    <property type="term" value="P:glycolipid biosynthetic process"/>
    <property type="evidence" value="ECO:0007669"/>
    <property type="project" value="TreeGrafter"/>
</dbReference>
<evidence type="ECO:0000259" key="3">
    <source>
        <dbReference type="Pfam" id="PF03435"/>
    </source>
</evidence>
<dbReference type="InterPro" id="IPR036291">
    <property type="entry name" value="NAD(P)-bd_dom_sf"/>
</dbReference>
<sequence length="442" mass="48454">MPLKQHGRDYDIVVYGASGYTGKYTAQHIATHLPTTLKWAVAGRSRSKLEAVVSRLQELNPDRLPPSIEIIASTTDRTALESLCRRTFILLTTVGPYGSLGEPAFAACATTGTHYFDVTGEVPFVHKMITKYSSLAAQSGAKMFPQIGIESAPSDLLTWSLTQQLKREFGPATKTGEVTLSIHTLRSAPSGGTLATVFTILETFSLKQLKEAYKPYALSPVPHPNPDLAERRTTWITKVTGLATTPILGLGTTSVAAKTDAAIVQRTWGLLSQASTNKGKAEEDESYGPRFSFKQYMKPRNWLSGVAIHLGLMVLGLVMATPFLRKVAKKFVYQPGEGAEEEVAKRDELEYWGVAKPDFGGDEVKEKEEGRKRAFGRCWFRGPVYYYTGVLLAEAAATLLDEESVDEQLGGGGIYTPACLGQPFIDRLDKAGFHFETKIMEE</sequence>
<keyword evidence="2" id="KW-0472">Membrane</keyword>
<evidence type="ECO:0000256" key="2">
    <source>
        <dbReference type="SAM" id="Phobius"/>
    </source>
</evidence>
<feature type="domain" description="Saccharopine dehydrogenase NADP binding" evidence="3">
    <location>
        <begin position="12"/>
        <end position="140"/>
    </location>
</feature>
<dbReference type="EMBL" id="JAULSX010000003">
    <property type="protein sequence ID" value="KAK3495175.1"/>
    <property type="molecule type" value="Genomic_DNA"/>
</dbReference>
<dbReference type="InterPro" id="IPR051276">
    <property type="entry name" value="Saccharopine_DH-like_oxidrdct"/>
</dbReference>
<keyword evidence="2" id="KW-0812">Transmembrane</keyword>
<gene>
    <name evidence="4" type="ORF">B0T23DRAFT_128225</name>
</gene>
<keyword evidence="2" id="KW-1133">Transmembrane helix</keyword>
<accession>A0AAJ0IBA7</accession>
<dbReference type="Gene3D" id="3.40.50.720">
    <property type="entry name" value="NAD(P)-binding Rossmann-like Domain"/>
    <property type="match status" value="1"/>
</dbReference>
<organism evidence="4 5">
    <name type="scientific">Neurospora hispaniola</name>
    <dbReference type="NCBI Taxonomy" id="588809"/>
    <lineage>
        <taxon>Eukaryota</taxon>
        <taxon>Fungi</taxon>
        <taxon>Dikarya</taxon>
        <taxon>Ascomycota</taxon>
        <taxon>Pezizomycotina</taxon>
        <taxon>Sordariomycetes</taxon>
        <taxon>Sordariomycetidae</taxon>
        <taxon>Sordariales</taxon>
        <taxon>Sordariaceae</taxon>
        <taxon>Neurospora</taxon>
    </lineage>
</organism>
<comment type="caution">
    <text evidence="4">The sequence shown here is derived from an EMBL/GenBank/DDBJ whole genome shotgun (WGS) entry which is preliminary data.</text>
</comment>
<dbReference type="GO" id="GO:0005739">
    <property type="term" value="C:mitochondrion"/>
    <property type="evidence" value="ECO:0007669"/>
    <property type="project" value="TreeGrafter"/>
</dbReference>
<reference evidence="4 5" key="1">
    <citation type="journal article" date="2023" name="Mol. Phylogenet. Evol.">
        <title>Genome-scale phylogeny and comparative genomics of the fungal order Sordariales.</title>
        <authorList>
            <person name="Hensen N."/>
            <person name="Bonometti L."/>
            <person name="Westerberg I."/>
            <person name="Brannstrom I.O."/>
            <person name="Guillou S."/>
            <person name="Cros-Aarteil S."/>
            <person name="Calhoun S."/>
            <person name="Haridas S."/>
            <person name="Kuo A."/>
            <person name="Mondo S."/>
            <person name="Pangilinan J."/>
            <person name="Riley R."/>
            <person name="LaButti K."/>
            <person name="Andreopoulos B."/>
            <person name="Lipzen A."/>
            <person name="Chen C."/>
            <person name="Yan M."/>
            <person name="Daum C."/>
            <person name="Ng V."/>
            <person name="Clum A."/>
            <person name="Steindorff A."/>
            <person name="Ohm R.A."/>
            <person name="Martin F."/>
            <person name="Silar P."/>
            <person name="Natvig D.O."/>
            <person name="Lalanne C."/>
            <person name="Gautier V."/>
            <person name="Ament-Velasquez S.L."/>
            <person name="Kruys A."/>
            <person name="Hutchinson M.I."/>
            <person name="Powell A.J."/>
            <person name="Barry K."/>
            <person name="Miller A.N."/>
            <person name="Grigoriev I.V."/>
            <person name="Debuchy R."/>
            <person name="Gladieux P."/>
            <person name="Hiltunen Thoren M."/>
            <person name="Johannesson H."/>
        </authorList>
    </citation>
    <scope>NUCLEOTIDE SEQUENCE [LARGE SCALE GENOMIC DNA]</scope>
    <source>
        <strain evidence="4 5">FGSC 10403</strain>
    </source>
</reference>
<protein>
    <submittedName>
        <fullName evidence="4">Saccharopine dehydrogenase-domain-containing protein</fullName>
    </submittedName>
</protein>
<dbReference type="SUPFAM" id="SSF51735">
    <property type="entry name" value="NAD(P)-binding Rossmann-fold domains"/>
    <property type="match status" value="1"/>
</dbReference>
<dbReference type="PANTHER" id="PTHR12286">
    <property type="entry name" value="SACCHAROPINE DEHYDROGENASE-LIKE OXIDOREDUCTASE"/>
    <property type="match status" value="1"/>
</dbReference>
<dbReference type="Proteomes" id="UP001285908">
    <property type="component" value="Unassembled WGS sequence"/>
</dbReference>
<dbReference type="Pfam" id="PF03435">
    <property type="entry name" value="Sacchrp_dh_NADP"/>
    <property type="match status" value="1"/>
</dbReference>
<evidence type="ECO:0000313" key="5">
    <source>
        <dbReference type="Proteomes" id="UP001285908"/>
    </source>
</evidence>
<evidence type="ECO:0000256" key="1">
    <source>
        <dbReference type="ARBA" id="ARBA00038048"/>
    </source>
</evidence>
<feature type="transmembrane region" description="Helical" evidence="2">
    <location>
        <begin position="302"/>
        <end position="324"/>
    </location>
</feature>
<name>A0AAJ0IBA7_9PEZI</name>
<dbReference type="RefSeq" id="XP_062694604.1">
    <property type="nucleotide sequence ID" value="XM_062832143.1"/>
</dbReference>
<dbReference type="InterPro" id="IPR005097">
    <property type="entry name" value="Sacchrp_dh_NADP-bd"/>
</dbReference>
<dbReference type="PANTHER" id="PTHR12286:SF5">
    <property type="entry name" value="SACCHAROPINE DEHYDROGENASE-LIKE OXIDOREDUCTASE"/>
    <property type="match status" value="1"/>
</dbReference>
<dbReference type="GeneID" id="87869765"/>
<dbReference type="FunFam" id="3.40.50.720:FF:000592">
    <property type="entry name" value="Similar to saccharopine dehydrogenase"/>
    <property type="match status" value="1"/>
</dbReference>
<evidence type="ECO:0000313" key="4">
    <source>
        <dbReference type="EMBL" id="KAK3495175.1"/>
    </source>
</evidence>
<dbReference type="GO" id="GO:0005886">
    <property type="term" value="C:plasma membrane"/>
    <property type="evidence" value="ECO:0007669"/>
    <property type="project" value="TreeGrafter"/>
</dbReference>